<dbReference type="Proteomes" id="UP000800041">
    <property type="component" value="Unassembled WGS sequence"/>
</dbReference>
<keyword evidence="2" id="KW-1185">Reference proteome</keyword>
<proteinExistence type="predicted"/>
<evidence type="ECO:0000313" key="1">
    <source>
        <dbReference type="EMBL" id="KAF1988960.1"/>
    </source>
</evidence>
<sequence length="201" mass="22117">MEQETTKVRVDILSPDHLSIFRLTLSRILESDVAKRAYAQILDGWPAMGSFMYGGGPRELHETISEEAFQALEALQSQFRLDSLSFDPPVAQGYQDAPLGSEAFKTHLIELLAISCHDVGACLFQQAGGGLRPTVLKPLPDWMLERLHPVPSPPTCFVHAGYSNLEEYPNGVGDIVGYWVENQIFGGVVVFDRGESGTEVP</sequence>
<name>A0A6G1H7G0_9PEZI</name>
<gene>
    <name evidence="1" type="ORF">K402DRAFT_11778</name>
</gene>
<dbReference type="OrthoDB" id="5346581at2759"/>
<reference evidence="1" key="1">
    <citation type="journal article" date="2020" name="Stud. Mycol.">
        <title>101 Dothideomycetes genomes: a test case for predicting lifestyles and emergence of pathogens.</title>
        <authorList>
            <person name="Haridas S."/>
            <person name="Albert R."/>
            <person name="Binder M."/>
            <person name="Bloem J."/>
            <person name="Labutti K."/>
            <person name="Salamov A."/>
            <person name="Andreopoulos B."/>
            <person name="Baker S."/>
            <person name="Barry K."/>
            <person name="Bills G."/>
            <person name="Bluhm B."/>
            <person name="Cannon C."/>
            <person name="Castanera R."/>
            <person name="Culley D."/>
            <person name="Daum C."/>
            <person name="Ezra D."/>
            <person name="Gonzalez J."/>
            <person name="Henrissat B."/>
            <person name="Kuo A."/>
            <person name="Liang C."/>
            <person name="Lipzen A."/>
            <person name="Lutzoni F."/>
            <person name="Magnuson J."/>
            <person name="Mondo S."/>
            <person name="Nolan M."/>
            <person name="Ohm R."/>
            <person name="Pangilinan J."/>
            <person name="Park H.-J."/>
            <person name="Ramirez L."/>
            <person name="Alfaro M."/>
            <person name="Sun H."/>
            <person name="Tritt A."/>
            <person name="Yoshinaga Y."/>
            <person name="Zwiers L.-H."/>
            <person name="Turgeon B."/>
            <person name="Goodwin S."/>
            <person name="Spatafora J."/>
            <person name="Crous P."/>
            <person name="Grigoriev I."/>
        </authorList>
    </citation>
    <scope>NUCLEOTIDE SEQUENCE</scope>
    <source>
        <strain evidence="1">CBS 113979</strain>
    </source>
</reference>
<evidence type="ECO:0000313" key="2">
    <source>
        <dbReference type="Proteomes" id="UP000800041"/>
    </source>
</evidence>
<accession>A0A6G1H7G0</accession>
<dbReference type="EMBL" id="ML977146">
    <property type="protein sequence ID" value="KAF1988960.1"/>
    <property type="molecule type" value="Genomic_DNA"/>
</dbReference>
<protein>
    <submittedName>
        <fullName evidence="1">Uncharacterized protein</fullName>
    </submittedName>
</protein>
<dbReference type="AlphaFoldDB" id="A0A6G1H7G0"/>
<organism evidence="1 2">
    <name type="scientific">Aulographum hederae CBS 113979</name>
    <dbReference type="NCBI Taxonomy" id="1176131"/>
    <lineage>
        <taxon>Eukaryota</taxon>
        <taxon>Fungi</taxon>
        <taxon>Dikarya</taxon>
        <taxon>Ascomycota</taxon>
        <taxon>Pezizomycotina</taxon>
        <taxon>Dothideomycetes</taxon>
        <taxon>Pleosporomycetidae</taxon>
        <taxon>Aulographales</taxon>
        <taxon>Aulographaceae</taxon>
    </lineage>
</organism>